<organism evidence="3 4">
    <name type="scientific">Limihaloglobus sulfuriphilus</name>
    <dbReference type="NCBI Taxonomy" id="1851148"/>
    <lineage>
        <taxon>Bacteria</taxon>
        <taxon>Pseudomonadati</taxon>
        <taxon>Planctomycetota</taxon>
        <taxon>Phycisphaerae</taxon>
        <taxon>Sedimentisphaerales</taxon>
        <taxon>Sedimentisphaeraceae</taxon>
        <taxon>Limihaloglobus</taxon>
    </lineage>
</organism>
<dbReference type="InterPro" id="IPR005181">
    <property type="entry name" value="SASA"/>
</dbReference>
<reference evidence="4" key="1">
    <citation type="submission" date="2017-02" db="EMBL/GenBank/DDBJ databases">
        <title>Comparative genomics and description of representatives of a novel lineage of planctomycetes thriving in anoxic sediments.</title>
        <authorList>
            <person name="Spring S."/>
            <person name="Bunk B."/>
            <person name="Sproer C."/>
        </authorList>
    </citation>
    <scope>NUCLEOTIDE SEQUENCE [LARGE SCALE GENOMIC DNA]</scope>
    <source>
        <strain evidence="4">SM-Chi-D1</strain>
    </source>
</reference>
<keyword evidence="4" id="KW-1185">Reference proteome</keyword>
<dbReference type="EMBL" id="CP019646">
    <property type="protein sequence ID" value="AQQ72374.1"/>
    <property type="molecule type" value="Genomic_DNA"/>
</dbReference>
<dbReference type="Gene3D" id="3.40.50.1110">
    <property type="entry name" value="SGNH hydrolase"/>
    <property type="match status" value="1"/>
</dbReference>
<dbReference type="GO" id="GO:0005975">
    <property type="term" value="P:carbohydrate metabolic process"/>
    <property type="evidence" value="ECO:0007669"/>
    <property type="project" value="TreeGrafter"/>
</dbReference>
<evidence type="ECO:0000259" key="2">
    <source>
        <dbReference type="Pfam" id="PF03629"/>
    </source>
</evidence>
<dbReference type="PANTHER" id="PTHR22901">
    <property type="entry name" value="SIALATE O-ACETYLESTERASE"/>
    <property type="match status" value="1"/>
</dbReference>
<dbReference type="InterPro" id="IPR036514">
    <property type="entry name" value="SGNH_hydro_sf"/>
</dbReference>
<dbReference type="AlphaFoldDB" id="A0A1Q2MI86"/>
<dbReference type="InterPro" id="IPR039329">
    <property type="entry name" value="SIAE"/>
</dbReference>
<feature type="domain" description="Sialate O-acetylesterase" evidence="2">
    <location>
        <begin position="106"/>
        <end position="221"/>
    </location>
</feature>
<keyword evidence="1" id="KW-0378">Hydrolase</keyword>
<name>A0A1Q2MI86_9BACT</name>
<accession>A0A1Q2MI86</accession>
<evidence type="ECO:0000256" key="1">
    <source>
        <dbReference type="ARBA" id="ARBA00022801"/>
    </source>
</evidence>
<dbReference type="Pfam" id="PF03629">
    <property type="entry name" value="SASA"/>
    <property type="match status" value="1"/>
</dbReference>
<dbReference type="OrthoDB" id="9795554at2"/>
<dbReference type="STRING" id="1851148.SMSP2_02757"/>
<dbReference type="KEGG" id="pbas:SMSP2_02757"/>
<sequence length="519" mass="57831" precursor="true">MKISKMLLLLGVFQLTAFTSLKLPGIYTDNMVIQQNSSALFRGWADPGEIIHINSEPAGLKGIAVADTDGRWETKIETPAADNMPMQITISSRNDRTVLHNVLLGEVWLASGQSNMNFPLFGVHNADAEVKAANFSNIRLFAVPRRTTDIPQKDIHGAEWMVCNPKNASGFSAVGYYFAANIHRELGVPVGIIKSAVGGTPIEAWMDRPTLEMQLPQMAEHYDTFSQKWHNGGKEIYDEKLHSYEEELKAADGQEKDKPAQPRPPMGPEHIQHPCGLYNGMIEPVAGYTLRGFIWYQGEGNSWRAKGYIDLSRAMVQLWRQKWNARLPFYFVQIAPCSYYDQNSQGMENICSELREAQRLSLEAIPDSGMAVSLDTVDDIDDIHPRNKKVIGKRLALIALNKTYGQDVIYSGPVLRKTVCQGSTLRLTFDHAHGGLVVKDTEQNWFEIAGSDGKYYPADVKIDGDSLLLSSGKVQNPATARYAWSNTAGASLFNGEGLPASSFRTDNSSWQTEDKWSYF</sequence>
<dbReference type="PANTHER" id="PTHR22901:SF0">
    <property type="entry name" value="SIALATE O-ACETYLESTERASE"/>
    <property type="match status" value="1"/>
</dbReference>
<dbReference type="Proteomes" id="UP000188181">
    <property type="component" value="Chromosome"/>
</dbReference>
<protein>
    <recommendedName>
        <fullName evidence="2">Sialate O-acetylesterase domain-containing protein</fullName>
    </recommendedName>
</protein>
<dbReference type="GO" id="GO:0001681">
    <property type="term" value="F:sialate O-acetylesterase activity"/>
    <property type="evidence" value="ECO:0007669"/>
    <property type="project" value="InterPro"/>
</dbReference>
<evidence type="ECO:0000313" key="4">
    <source>
        <dbReference type="Proteomes" id="UP000188181"/>
    </source>
</evidence>
<evidence type="ECO:0000313" key="3">
    <source>
        <dbReference type="EMBL" id="AQQ72374.1"/>
    </source>
</evidence>
<dbReference type="RefSeq" id="WP_146684571.1">
    <property type="nucleotide sequence ID" value="NZ_CP019646.1"/>
</dbReference>
<proteinExistence type="predicted"/>
<dbReference type="SUPFAM" id="SSF52266">
    <property type="entry name" value="SGNH hydrolase"/>
    <property type="match status" value="1"/>
</dbReference>
<gene>
    <name evidence="3" type="ORF">SMSP2_02757</name>
</gene>